<comment type="function">
    <text evidence="1">Transcription repressor.</text>
</comment>
<feature type="region of interest" description="Disordered" evidence="13">
    <location>
        <begin position="363"/>
        <end position="383"/>
    </location>
</feature>
<evidence type="ECO:0000256" key="10">
    <source>
        <dbReference type="ARBA" id="ARBA00023163"/>
    </source>
</evidence>
<evidence type="ECO:0000256" key="1">
    <source>
        <dbReference type="ARBA" id="ARBA00004062"/>
    </source>
</evidence>
<comment type="subcellular location">
    <subcellularLocation>
        <location evidence="2">Nucleus</location>
    </subcellularLocation>
</comment>
<keyword evidence="11" id="KW-0539">Nucleus</keyword>
<evidence type="ECO:0000256" key="9">
    <source>
        <dbReference type="ARBA" id="ARBA00023125"/>
    </source>
</evidence>
<dbReference type="GO" id="GO:0001227">
    <property type="term" value="F:DNA-binding transcription repressor activity, RNA polymerase II-specific"/>
    <property type="evidence" value="ECO:0007669"/>
    <property type="project" value="TreeGrafter"/>
</dbReference>
<dbReference type="EMBL" id="BPLQ01006357">
    <property type="protein sequence ID" value="GIY21926.1"/>
    <property type="molecule type" value="Genomic_DNA"/>
</dbReference>
<keyword evidence="8" id="KW-0805">Transcription regulation</keyword>
<dbReference type="Gene3D" id="2.30.30.140">
    <property type="match status" value="1"/>
</dbReference>
<evidence type="ECO:0000313" key="17">
    <source>
        <dbReference type="EMBL" id="GIY21926.1"/>
    </source>
</evidence>
<dbReference type="CDD" id="cd20384">
    <property type="entry name" value="Tudor_ZGPAT"/>
    <property type="match status" value="1"/>
</dbReference>
<organism evidence="17 18">
    <name type="scientific">Caerostris darwini</name>
    <dbReference type="NCBI Taxonomy" id="1538125"/>
    <lineage>
        <taxon>Eukaryota</taxon>
        <taxon>Metazoa</taxon>
        <taxon>Ecdysozoa</taxon>
        <taxon>Arthropoda</taxon>
        <taxon>Chelicerata</taxon>
        <taxon>Arachnida</taxon>
        <taxon>Araneae</taxon>
        <taxon>Araneomorphae</taxon>
        <taxon>Entelegynae</taxon>
        <taxon>Araneoidea</taxon>
        <taxon>Araneidae</taxon>
        <taxon>Caerostris</taxon>
    </lineage>
</organism>
<protein>
    <recommendedName>
        <fullName evidence="3">Zinc finger CCCH-type with G patch domain-containing protein</fullName>
    </recommendedName>
</protein>
<keyword evidence="5 12" id="KW-0479">Metal-binding</keyword>
<dbReference type="GO" id="GO:0005634">
    <property type="term" value="C:nucleus"/>
    <property type="evidence" value="ECO:0007669"/>
    <property type="project" value="UniProtKB-SubCell"/>
</dbReference>
<evidence type="ECO:0000256" key="13">
    <source>
        <dbReference type="SAM" id="MobiDB-lite"/>
    </source>
</evidence>
<keyword evidence="4" id="KW-0678">Repressor</keyword>
<feature type="domain" description="Tudor" evidence="16">
    <location>
        <begin position="204"/>
        <end position="262"/>
    </location>
</feature>
<feature type="zinc finger region" description="C3H1-type" evidence="12">
    <location>
        <begin position="161"/>
        <end position="188"/>
    </location>
</feature>
<dbReference type="SUPFAM" id="SSF63748">
    <property type="entry name" value="Tudor/PWWP/MBT"/>
    <property type="match status" value="1"/>
</dbReference>
<evidence type="ECO:0000256" key="2">
    <source>
        <dbReference type="ARBA" id="ARBA00004123"/>
    </source>
</evidence>
<dbReference type="PROSITE" id="PS50174">
    <property type="entry name" value="G_PATCH"/>
    <property type="match status" value="1"/>
</dbReference>
<evidence type="ECO:0000256" key="3">
    <source>
        <dbReference type="ARBA" id="ARBA00022414"/>
    </source>
</evidence>
<evidence type="ECO:0000256" key="8">
    <source>
        <dbReference type="ARBA" id="ARBA00023015"/>
    </source>
</evidence>
<dbReference type="SMART" id="SM00333">
    <property type="entry name" value="TUDOR"/>
    <property type="match status" value="1"/>
</dbReference>
<comment type="caution">
    <text evidence="17">The sequence shown here is derived from an EMBL/GenBank/DDBJ whole genome shotgun (WGS) entry which is preliminary data.</text>
</comment>
<evidence type="ECO:0000256" key="6">
    <source>
        <dbReference type="ARBA" id="ARBA00022771"/>
    </source>
</evidence>
<evidence type="ECO:0000256" key="7">
    <source>
        <dbReference type="ARBA" id="ARBA00022833"/>
    </source>
</evidence>
<name>A0AAV4RNM3_9ARAC</name>
<feature type="compositionally biased region" description="Basic and acidic residues" evidence="13">
    <location>
        <begin position="363"/>
        <end position="380"/>
    </location>
</feature>
<dbReference type="Pfam" id="PF01585">
    <property type="entry name" value="G-patch"/>
    <property type="match status" value="1"/>
</dbReference>
<evidence type="ECO:0000259" key="14">
    <source>
        <dbReference type="PROSITE" id="PS50103"/>
    </source>
</evidence>
<reference evidence="17 18" key="1">
    <citation type="submission" date="2021-06" db="EMBL/GenBank/DDBJ databases">
        <title>Caerostris darwini draft genome.</title>
        <authorList>
            <person name="Kono N."/>
            <person name="Arakawa K."/>
        </authorList>
    </citation>
    <scope>NUCLEOTIDE SEQUENCE [LARGE SCALE GENOMIC DNA]</scope>
</reference>
<evidence type="ECO:0000256" key="12">
    <source>
        <dbReference type="PROSITE-ProRule" id="PRU00723"/>
    </source>
</evidence>
<dbReference type="InterPro" id="IPR000571">
    <property type="entry name" value="Znf_CCCH"/>
</dbReference>
<evidence type="ECO:0000256" key="11">
    <source>
        <dbReference type="ARBA" id="ARBA00023242"/>
    </source>
</evidence>
<keyword evidence="7 12" id="KW-0862">Zinc</keyword>
<keyword evidence="18" id="KW-1185">Reference proteome</keyword>
<dbReference type="PANTHER" id="PTHR46297">
    <property type="entry name" value="ZINC FINGER CCCH-TYPE WITH G PATCH DOMAIN-CONTAINING PROTEIN"/>
    <property type="match status" value="1"/>
</dbReference>
<dbReference type="GO" id="GO:0008270">
    <property type="term" value="F:zinc ion binding"/>
    <property type="evidence" value="ECO:0007669"/>
    <property type="project" value="UniProtKB-KW"/>
</dbReference>
<dbReference type="SMART" id="SM00443">
    <property type="entry name" value="G_patch"/>
    <property type="match status" value="1"/>
</dbReference>
<keyword evidence="9" id="KW-0238">DNA-binding</keyword>
<feature type="domain" description="C3H1-type" evidence="14">
    <location>
        <begin position="161"/>
        <end position="188"/>
    </location>
</feature>
<dbReference type="PANTHER" id="PTHR46297:SF1">
    <property type="entry name" value="ZINC FINGER CCCH-TYPE WITH G PATCH DOMAIN-CONTAINING PROTEIN"/>
    <property type="match status" value="1"/>
</dbReference>
<dbReference type="GO" id="GO:0000978">
    <property type="term" value="F:RNA polymerase II cis-regulatory region sequence-specific DNA binding"/>
    <property type="evidence" value="ECO:0007669"/>
    <property type="project" value="TreeGrafter"/>
</dbReference>
<sequence length="511" mass="57596">MNSVSNDPLTEYKLQLLSVEESLKSADADKQADLLDLKAKLTEVISLLQGHSVELEVNTKNTTSDTIDDEFQKFQQEIQELEGDTSAQSKDADDIEESDAHNEFCAVLSSMEGDKCRAPYMREPGDKNLYNAIIFSTDLEEQTVDLQEVMVKVMFCNPICDQMKPCPFFLDGHCKFSDNKCRYSHGYSVKFSDLEEYILPNYSSVQRDSKCLAKYKDGLWYSAVVENCLDNQKYCIKYVNSGDINTLAAHEILPLEDLSISDDEDDSSSSYSCDDVYQAEVLNSSPNEIKYEAVPAISAIGSWEQHTKGIGSKLMAKMGYVWGQGLGKDSNGRIDPVEAIVLPKGKSLDKCVEIREMAGLKSVEERFSSEQKKEQQRSKNIEVNQNPESSVFAFLNKNLSRSSDSSSSKNKEFFHKRSVAEISDSNGAPSKSQARDLNFEMYSVGEAIKKTRKEICRLNQSVNRNAERNEAACCLLRQKMTTQSQLLRSLEAKERKISGQIERRRSDRALF</sequence>
<dbReference type="AlphaFoldDB" id="A0AAV4RNM3"/>
<dbReference type="Gene3D" id="2.30.30.1190">
    <property type="match status" value="1"/>
</dbReference>
<dbReference type="InterPro" id="IPR000467">
    <property type="entry name" value="G_patch_dom"/>
</dbReference>
<proteinExistence type="predicted"/>
<feature type="domain" description="G-patch" evidence="15">
    <location>
        <begin position="307"/>
        <end position="365"/>
    </location>
</feature>
<evidence type="ECO:0000259" key="15">
    <source>
        <dbReference type="PROSITE" id="PS50174"/>
    </source>
</evidence>
<keyword evidence="6 12" id="KW-0863">Zinc-finger</keyword>
<evidence type="ECO:0000259" key="16">
    <source>
        <dbReference type="PROSITE" id="PS50304"/>
    </source>
</evidence>
<evidence type="ECO:0000256" key="5">
    <source>
        <dbReference type="ARBA" id="ARBA00022723"/>
    </source>
</evidence>
<gene>
    <name evidence="17" type="primary">v1g244155</name>
    <name evidence="17" type="ORF">CDAR_200342</name>
</gene>
<dbReference type="PROSITE" id="PS50304">
    <property type="entry name" value="TUDOR"/>
    <property type="match status" value="1"/>
</dbReference>
<dbReference type="Proteomes" id="UP001054837">
    <property type="component" value="Unassembled WGS sequence"/>
</dbReference>
<evidence type="ECO:0000313" key="18">
    <source>
        <dbReference type="Proteomes" id="UP001054837"/>
    </source>
</evidence>
<dbReference type="InterPro" id="IPR002999">
    <property type="entry name" value="Tudor"/>
</dbReference>
<keyword evidence="10" id="KW-0804">Transcription</keyword>
<accession>A0AAV4RNM3</accession>
<evidence type="ECO:0000256" key="4">
    <source>
        <dbReference type="ARBA" id="ARBA00022491"/>
    </source>
</evidence>
<dbReference type="PROSITE" id="PS50103">
    <property type="entry name" value="ZF_C3H1"/>
    <property type="match status" value="1"/>
</dbReference>